<evidence type="ECO:0000256" key="4">
    <source>
        <dbReference type="ARBA" id="ARBA00023239"/>
    </source>
</evidence>
<evidence type="ECO:0000313" key="7">
    <source>
        <dbReference type="EMBL" id="KAB1642640.1"/>
    </source>
</evidence>
<dbReference type="OrthoDB" id="9784013at2"/>
<dbReference type="NCBIfam" id="NF004283">
    <property type="entry name" value="PRK05692.1"/>
    <property type="match status" value="1"/>
</dbReference>
<dbReference type="GO" id="GO:0046951">
    <property type="term" value="P:ketone body biosynthetic process"/>
    <property type="evidence" value="ECO:0007669"/>
    <property type="project" value="TreeGrafter"/>
</dbReference>
<comment type="caution">
    <text evidence="7">The sequence shown here is derived from an EMBL/GenBank/DDBJ whole genome shotgun (WGS) entry which is preliminary data.</text>
</comment>
<evidence type="ECO:0000313" key="8">
    <source>
        <dbReference type="Proteomes" id="UP000433493"/>
    </source>
</evidence>
<evidence type="ECO:0000259" key="6">
    <source>
        <dbReference type="PROSITE" id="PS50991"/>
    </source>
</evidence>
<evidence type="ECO:0000256" key="5">
    <source>
        <dbReference type="RuleBase" id="RU003523"/>
    </source>
</evidence>
<evidence type="ECO:0000256" key="2">
    <source>
        <dbReference type="ARBA" id="ARBA00022679"/>
    </source>
</evidence>
<dbReference type="PROSITE" id="PS00815">
    <property type="entry name" value="AIPM_HOMOCIT_SYNTH_1"/>
    <property type="match status" value="1"/>
</dbReference>
<organism evidence="7 8">
    <name type="scientific">Gulosibacter chungangensis</name>
    <dbReference type="NCBI Taxonomy" id="979746"/>
    <lineage>
        <taxon>Bacteria</taxon>
        <taxon>Bacillati</taxon>
        <taxon>Actinomycetota</taxon>
        <taxon>Actinomycetes</taxon>
        <taxon>Micrococcales</taxon>
        <taxon>Microbacteriaceae</taxon>
        <taxon>Gulosibacter</taxon>
    </lineage>
</organism>
<comment type="similarity">
    <text evidence="5">Belongs to the alpha-IPM synthase/homocitrate synthase family.</text>
</comment>
<dbReference type="SUPFAM" id="SSF51569">
    <property type="entry name" value="Aldolase"/>
    <property type="match status" value="1"/>
</dbReference>
<dbReference type="InterPro" id="IPR002034">
    <property type="entry name" value="AIPM/Hcit_synth_CS"/>
</dbReference>
<feature type="domain" description="Pyruvate carboxyltransferase" evidence="6">
    <location>
        <begin position="4"/>
        <end position="268"/>
    </location>
</feature>
<accession>A0A7J5BA31</accession>
<reference evidence="7 8" key="1">
    <citation type="submission" date="2019-09" db="EMBL/GenBank/DDBJ databases">
        <title>Phylogeny of genus Pseudoclavibacter and closely related genus.</title>
        <authorList>
            <person name="Li Y."/>
        </authorList>
    </citation>
    <scope>NUCLEOTIDE SEQUENCE [LARGE SCALE GENOMIC DNA]</scope>
    <source>
        <strain evidence="7 8">KCTC 13959</strain>
    </source>
</reference>
<dbReference type="GO" id="GO:0004419">
    <property type="term" value="F:hydroxymethylglutaryl-CoA lyase activity"/>
    <property type="evidence" value="ECO:0007669"/>
    <property type="project" value="UniProtKB-EC"/>
</dbReference>
<dbReference type="PANTHER" id="PTHR42738">
    <property type="entry name" value="HYDROXYMETHYLGLUTARYL-COA LYASE"/>
    <property type="match status" value="1"/>
</dbReference>
<dbReference type="GO" id="GO:0046872">
    <property type="term" value="F:metal ion binding"/>
    <property type="evidence" value="ECO:0007669"/>
    <property type="project" value="UniProtKB-KW"/>
</dbReference>
<dbReference type="InterPro" id="IPR000891">
    <property type="entry name" value="PYR_CT"/>
</dbReference>
<proteinExistence type="inferred from homology"/>
<dbReference type="Pfam" id="PF00682">
    <property type="entry name" value="HMGL-like"/>
    <property type="match status" value="1"/>
</dbReference>
<dbReference type="PROSITE" id="PS50991">
    <property type="entry name" value="PYR_CT"/>
    <property type="match status" value="1"/>
</dbReference>
<keyword evidence="2 5" id="KW-0808">Transferase</keyword>
<name>A0A7J5BA31_9MICO</name>
<keyword evidence="3" id="KW-0479">Metal-binding</keyword>
<sequence>MTFIEIIDVYLRDGLQDEEVIVSTEEKLAIAADLIAAGVRRFEVASLVNPKRVPQMADAAEVLAGLVPNAAEYTVLALNGKGIDRAADAGATHVQIVASASQAHSSANAGRSTEDALASLAEAVSRHPEITFFAGISTAFVCPFEGDIAAAKVADLVGAFAEMGVSHVGLADTLGTATTLKVLTTIADVRAAHPDTPLSLHLHNAEGQALDTVVAAAAEGITQFDAALAGFGGCPFAPGAHGNIATEAIVRVLHEQGYETGIDEAKLAEVARRARRAVAEGTPISAIA</sequence>
<dbReference type="Gene3D" id="3.20.20.70">
    <property type="entry name" value="Aldolase class I"/>
    <property type="match status" value="1"/>
</dbReference>
<evidence type="ECO:0000256" key="1">
    <source>
        <dbReference type="ARBA" id="ARBA00009405"/>
    </source>
</evidence>
<dbReference type="EMBL" id="WBKB01000005">
    <property type="protein sequence ID" value="KAB1642640.1"/>
    <property type="molecule type" value="Genomic_DNA"/>
</dbReference>
<dbReference type="GO" id="GO:0006552">
    <property type="term" value="P:L-leucine catabolic process"/>
    <property type="evidence" value="ECO:0007669"/>
    <property type="project" value="TreeGrafter"/>
</dbReference>
<dbReference type="RefSeq" id="WP_158052443.1">
    <property type="nucleotide sequence ID" value="NZ_WBKB01000005.1"/>
</dbReference>
<keyword evidence="4 7" id="KW-0456">Lyase</keyword>
<dbReference type="AlphaFoldDB" id="A0A7J5BA31"/>
<dbReference type="InterPro" id="IPR013785">
    <property type="entry name" value="Aldolase_TIM"/>
</dbReference>
<dbReference type="Proteomes" id="UP000433493">
    <property type="component" value="Unassembled WGS sequence"/>
</dbReference>
<gene>
    <name evidence="7" type="ORF">F8O05_09240</name>
</gene>
<dbReference type="EC" id="4.1.3.4" evidence="7"/>
<protein>
    <submittedName>
        <fullName evidence="7">Hydroxymethylglutaryl-CoA lyase</fullName>
        <ecNumber evidence="7">4.1.3.4</ecNumber>
    </submittedName>
</protein>
<dbReference type="GO" id="GO:0046912">
    <property type="term" value="F:acyltransferase activity, acyl groups converted into alkyl on transfer"/>
    <property type="evidence" value="ECO:0007669"/>
    <property type="project" value="InterPro"/>
</dbReference>
<comment type="similarity">
    <text evidence="1">Belongs to the HMG-CoA lyase family.</text>
</comment>
<dbReference type="InterPro" id="IPR043594">
    <property type="entry name" value="HMGL"/>
</dbReference>
<keyword evidence="8" id="KW-1185">Reference proteome</keyword>
<dbReference type="PANTHER" id="PTHR42738:SF7">
    <property type="entry name" value="HYDROXYMETHYLGLUTARYL-COA LYASE"/>
    <property type="match status" value="1"/>
</dbReference>
<evidence type="ECO:0000256" key="3">
    <source>
        <dbReference type="ARBA" id="ARBA00022723"/>
    </source>
</evidence>